<comment type="subcellular location">
    <subcellularLocation>
        <location evidence="2">Cytoplasm</location>
    </subcellularLocation>
    <subcellularLocation>
        <location evidence="1">Nucleus</location>
    </subcellularLocation>
</comment>
<evidence type="ECO:0000256" key="5">
    <source>
        <dbReference type="ARBA" id="ARBA00014880"/>
    </source>
</evidence>
<reference evidence="16 17" key="1">
    <citation type="journal article" date="2011" name="Proc. Natl. Acad. Sci. U.S.A.">
        <title>Evolutionary erosion of yeast sex chromosomes by mating-type switching accidents.</title>
        <authorList>
            <person name="Gordon J.L."/>
            <person name="Armisen D."/>
            <person name="Proux-Wera E."/>
            <person name="Oheigeartaigh S.S."/>
            <person name="Byrne K.P."/>
            <person name="Wolfe K.H."/>
        </authorList>
    </citation>
    <scope>NUCLEOTIDE SEQUENCE [LARGE SCALE GENOMIC DNA]</scope>
    <source>
        <strain evidence="17">ATCC 10662 / CBS 1146 / NBRC 0425 / NCYC 2629 / NRRL Y-866</strain>
    </source>
</reference>
<evidence type="ECO:0000256" key="12">
    <source>
        <dbReference type="ARBA" id="ARBA00023049"/>
    </source>
</evidence>
<name>G8ZLE6_TORDE</name>
<dbReference type="PANTHER" id="PTHR10410">
    <property type="entry name" value="EUKARYOTIC TRANSLATION INITIATION FACTOR 3 -RELATED"/>
    <property type="match status" value="1"/>
</dbReference>
<keyword evidence="11" id="KW-0862">Zinc</keyword>
<dbReference type="STRING" id="1076872.G8ZLE6"/>
<keyword evidence="12" id="KW-0482">Metalloprotease</keyword>
<evidence type="ECO:0000256" key="11">
    <source>
        <dbReference type="ARBA" id="ARBA00022833"/>
    </source>
</evidence>
<dbReference type="RefSeq" id="XP_003678651.1">
    <property type="nucleotide sequence ID" value="XM_003678603.1"/>
</dbReference>
<evidence type="ECO:0000256" key="7">
    <source>
        <dbReference type="ARBA" id="ARBA00022670"/>
    </source>
</evidence>
<evidence type="ECO:0000256" key="8">
    <source>
        <dbReference type="ARBA" id="ARBA00022723"/>
    </source>
</evidence>
<dbReference type="GO" id="GO:0005737">
    <property type="term" value="C:cytoplasm"/>
    <property type="evidence" value="ECO:0007669"/>
    <property type="project" value="UniProtKB-SubCell"/>
</dbReference>
<organism evidence="16 17">
    <name type="scientific">Torulaspora delbrueckii</name>
    <name type="common">Yeast</name>
    <name type="synonym">Candida colliculosa</name>
    <dbReference type="NCBI Taxonomy" id="4950"/>
    <lineage>
        <taxon>Eukaryota</taxon>
        <taxon>Fungi</taxon>
        <taxon>Dikarya</taxon>
        <taxon>Ascomycota</taxon>
        <taxon>Saccharomycotina</taxon>
        <taxon>Saccharomycetes</taxon>
        <taxon>Saccharomycetales</taxon>
        <taxon>Saccharomycetaceae</taxon>
        <taxon>Torulaspora</taxon>
    </lineage>
</organism>
<dbReference type="GO" id="GO:0000338">
    <property type="term" value="P:protein deneddylation"/>
    <property type="evidence" value="ECO:0007669"/>
    <property type="project" value="EnsemblFungi"/>
</dbReference>
<evidence type="ECO:0000256" key="9">
    <source>
        <dbReference type="ARBA" id="ARBA00022790"/>
    </source>
</evidence>
<feature type="compositionally biased region" description="Polar residues" evidence="14">
    <location>
        <begin position="349"/>
        <end position="363"/>
    </location>
</feature>
<evidence type="ECO:0000256" key="4">
    <source>
        <dbReference type="ARBA" id="ARBA00011098"/>
    </source>
</evidence>
<dbReference type="PROSITE" id="PS50249">
    <property type="entry name" value="MPN"/>
    <property type="match status" value="1"/>
</dbReference>
<dbReference type="GO" id="GO:0000747">
    <property type="term" value="P:conjugation with cellular fusion"/>
    <property type="evidence" value="ECO:0007669"/>
    <property type="project" value="EnsemblFungi"/>
</dbReference>
<evidence type="ECO:0000256" key="13">
    <source>
        <dbReference type="ARBA" id="ARBA00023242"/>
    </source>
</evidence>
<dbReference type="KEGG" id="tdl:TDEL_0A01080"/>
<dbReference type="Proteomes" id="UP000005627">
    <property type="component" value="Chromosome 1"/>
</dbReference>
<keyword evidence="6" id="KW-0963">Cytoplasm</keyword>
<dbReference type="CDD" id="cd08069">
    <property type="entry name" value="MPN_RPN11_CSN5"/>
    <property type="match status" value="1"/>
</dbReference>
<evidence type="ECO:0000313" key="16">
    <source>
        <dbReference type="EMBL" id="CCE89440.1"/>
    </source>
</evidence>
<dbReference type="GO" id="GO:0070452">
    <property type="term" value="P:positive regulation of ergosterol biosynthetic process"/>
    <property type="evidence" value="ECO:0007669"/>
    <property type="project" value="EnsemblFungi"/>
</dbReference>
<evidence type="ECO:0000256" key="2">
    <source>
        <dbReference type="ARBA" id="ARBA00004496"/>
    </source>
</evidence>
<protein>
    <recommendedName>
        <fullName evidence="5">COP9 signalosome complex subunit 5</fullName>
    </recommendedName>
</protein>
<accession>G8ZLE6</accession>
<dbReference type="FunCoup" id="G8ZLE6">
    <property type="interactions" value="70"/>
</dbReference>
<dbReference type="SUPFAM" id="SSF102712">
    <property type="entry name" value="JAB1/MPN domain"/>
    <property type="match status" value="1"/>
</dbReference>
<keyword evidence="8" id="KW-0479">Metal-binding</keyword>
<keyword evidence="10" id="KW-0378">Hydrolase</keyword>
<keyword evidence="17" id="KW-1185">Reference proteome</keyword>
<evidence type="ECO:0000256" key="1">
    <source>
        <dbReference type="ARBA" id="ARBA00004123"/>
    </source>
</evidence>
<dbReference type="Pfam" id="PF01398">
    <property type="entry name" value="JAB"/>
    <property type="match status" value="1"/>
</dbReference>
<evidence type="ECO:0000313" key="17">
    <source>
        <dbReference type="Proteomes" id="UP000005627"/>
    </source>
</evidence>
<dbReference type="eggNOG" id="KOG1554">
    <property type="taxonomic scope" value="Eukaryota"/>
</dbReference>
<evidence type="ECO:0000256" key="6">
    <source>
        <dbReference type="ARBA" id="ARBA00022490"/>
    </source>
</evidence>
<dbReference type="EMBL" id="HE616742">
    <property type="protein sequence ID" value="CCE89440.1"/>
    <property type="molecule type" value="Genomic_DNA"/>
</dbReference>
<dbReference type="GO" id="GO:0008180">
    <property type="term" value="C:COP9 signalosome"/>
    <property type="evidence" value="ECO:0007669"/>
    <property type="project" value="UniProtKB-KW"/>
</dbReference>
<dbReference type="Gene3D" id="3.40.140.10">
    <property type="entry name" value="Cytidine Deaminase, domain 2"/>
    <property type="match status" value="1"/>
</dbReference>
<feature type="domain" description="MPN" evidence="15">
    <location>
        <begin position="79"/>
        <end position="217"/>
    </location>
</feature>
<dbReference type="HOGENOM" id="CLU_031199_1_0_1"/>
<dbReference type="InterPro" id="IPR000555">
    <property type="entry name" value="JAMM/MPN+_dom"/>
</dbReference>
<dbReference type="GO" id="GO:0006508">
    <property type="term" value="P:proteolysis"/>
    <property type="evidence" value="ECO:0007669"/>
    <property type="project" value="UniProtKB-KW"/>
</dbReference>
<proteinExistence type="inferred from homology"/>
<feature type="region of interest" description="Disordered" evidence="14">
    <location>
        <begin position="301"/>
        <end position="369"/>
    </location>
</feature>
<keyword evidence="9" id="KW-0736">Signalosome</keyword>
<evidence type="ECO:0000256" key="3">
    <source>
        <dbReference type="ARBA" id="ARBA00006008"/>
    </source>
</evidence>
<dbReference type="AlphaFoldDB" id="G8ZLE6"/>
<dbReference type="GO" id="GO:0046872">
    <property type="term" value="F:metal ion binding"/>
    <property type="evidence" value="ECO:0007669"/>
    <property type="project" value="UniProtKB-KW"/>
</dbReference>
<keyword evidence="7" id="KW-0645">Protease</keyword>
<evidence type="ECO:0000256" key="10">
    <source>
        <dbReference type="ARBA" id="ARBA00022801"/>
    </source>
</evidence>
<dbReference type="GeneID" id="11503248"/>
<dbReference type="InParanoid" id="G8ZLE6"/>
<dbReference type="GO" id="GO:0004222">
    <property type="term" value="F:metalloendopeptidase activity"/>
    <property type="evidence" value="ECO:0007669"/>
    <property type="project" value="EnsemblFungi"/>
</dbReference>
<evidence type="ECO:0000256" key="14">
    <source>
        <dbReference type="SAM" id="MobiDB-lite"/>
    </source>
</evidence>
<dbReference type="FunFam" id="3.40.140.10:FF:000203">
    <property type="entry name" value="COP9 signalosome complex subunit 5"/>
    <property type="match status" value="1"/>
</dbReference>
<dbReference type="SMART" id="SM00232">
    <property type="entry name" value="JAB_MPN"/>
    <property type="match status" value="1"/>
</dbReference>
<evidence type="ECO:0000259" key="15">
    <source>
        <dbReference type="PROSITE" id="PS50249"/>
    </source>
</evidence>
<comment type="similarity">
    <text evidence="3">Belongs to the peptidase M67A family. CSN5 subfamily.</text>
</comment>
<dbReference type="OrthoDB" id="605656at2759"/>
<comment type="subunit">
    <text evidence="4">Component of the COP9 signalosome (CSN) complex.</text>
</comment>
<keyword evidence="13" id="KW-0539">Nucleus</keyword>
<dbReference type="InterPro" id="IPR050242">
    <property type="entry name" value="JAMM_MPN+_peptidase_M67A"/>
</dbReference>
<feature type="compositionally biased region" description="Polar residues" evidence="14">
    <location>
        <begin position="306"/>
        <end position="329"/>
    </location>
</feature>
<dbReference type="GO" id="GO:0071444">
    <property type="term" value="P:cellular response to pheromone"/>
    <property type="evidence" value="ECO:0007669"/>
    <property type="project" value="EnsemblFungi"/>
</dbReference>
<dbReference type="InterPro" id="IPR037518">
    <property type="entry name" value="MPN"/>
</dbReference>
<gene>
    <name evidence="16" type="primary">TDEL0A01080</name>
    <name evidence="16" type="ORF">TDEL_0A01080</name>
</gene>
<sequence length="441" mass="50202">MPLKDESVAQLKIKLNKDKRHSQPVLPGHSGDHFFSHQERHAQVPSQGKLLSISGQNKSSTSLQTCEPWKANPRYFSSIQVSKLACFKILGHALRGGSMEIMGMLVGTTRGDQIIVLDSYELPVEGTETRVNAQSESYEYMVQYMSEMVPKSQTIVGWYHSHPGYDCWLSNIDMHTQDLNQNYQDPYVAIVVDPTKSSKEGSLAIGAFRTFHTEGNNDDESLAFYELNMDIFESRLDESFDAQELKFKMPKVNQESESLPMSRLVDIMSQWNNLNQVRNNSLHHKKDTLTLSNLTKKMGEEDCEADQQSRQYNMFNRQTRSNSVASMKTSAEEDSDVDMNERHPEDTESLNSSVHTMTESSTPLGRPMAPPVVGTIRRSWTQALSGGLQRQHINTGSVINGPETLQRDALLLDYDTNKRDLIELKTREYRKLRYCRDTFTL</sequence>